<dbReference type="InterPro" id="IPR036962">
    <property type="entry name" value="Glyco_hydro_3_N_sf"/>
</dbReference>
<evidence type="ECO:0000256" key="4">
    <source>
        <dbReference type="ARBA" id="ARBA00012744"/>
    </source>
</evidence>
<evidence type="ECO:0000313" key="9">
    <source>
        <dbReference type="EMBL" id="KAK5069060.1"/>
    </source>
</evidence>
<evidence type="ECO:0000313" key="10">
    <source>
        <dbReference type="Proteomes" id="UP001357485"/>
    </source>
</evidence>
<comment type="similarity">
    <text evidence="3">Belongs to the glycosyl hydrolase 3 family.</text>
</comment>
<dbReference type="PANTHER" id="PTHR42715">
    <property type="entry name" value="BETA-GLUCOSIDASE"/>
    <property type="match status" value="1"/>
</dbReference>
<evidence type="ECO:0000256" key="1">
    <source>
        <dbReference type="ARBA" id="ARBA00000448"/>
    </source>
</evidence>
<evidence type="ECO:0000259" key="8">
    <source>
        <dbReference type="Pfam" id="PF00933"/>
    </source>
</evidence>
<sequence>MCSYNQVNNSYACGNSKLLSGILKDELGFQGFVQSDWLAQRSGVGSALAGLDMSMPGDGLKWTDGKSLWGAQLTKAVLNSSLPMERLNDMTTRIVAAWYQLGQDNRTVWDGGPNFSSWTNDEVGLLHPGSDDKSTGIVNKFVNPQEGHDSIVRDVAAEAATDRPRRTEANTELAFSARTHAQIRTVQIAVQTAAATSEL</sequence>
<feature type="domain" description="Glycoside hydrolase family 3 N-terminal" evidence="8">
    <location>
        <begin position="1"/>
        <end position="95"/>
    </location>
</feature>
<dbReference type="InterPro" id="IPR001764">
    <property type="entry name" value="Glyco_hydro_3_N"/>
</dbReference>
<comment type="caution">
    <text evidence="9">The sequence shown here is derived from an EMBL/GenBank/DDBJ whole genome shotgun (WGS) entry which is preliminary data.</text>
</comment>
<keyword evidence="6" id="KW-0325">Glycoprotein</keyword>
<keyword evidence="5" id="KW-0378">Hydrolase</keyword>
<dbReference type="Gene3D" id="3.20.20.300">
    <property type="entry name" value="Glycoside hydrolase, family 3, N-terminal domain"/>
    <property type="match status" value="1"/>
</dbReference>
<keyword evidence="10" id="KW-1185">Reference proteome</keyword>
<evidence type="ECO:0000256" key="3">
    <source>
        <dbReference type="ARBA" id="ARBA00005336"/>
    </source>
</evidence>
<dbReference type="EC" id="3.2.1.21" evidence="4"/>
<name>A0ABR0JTN6_9PEZI</name>
<accession>A0ABR0JTN6</accession>
<reference evidence="9 10" key="1">
    <citation type="submission" date="2023-08" db="EMBL/GenBank/DDBJ databases">
        <title>Black Yeasts Isolated from many extreme environments.</title>
        <authorList>
            <person name="Coleine C."/>
            <person name="Stajich J.E."/>
            <person name="Selbmann L."/>
        </authorList>
    </citation>
    <scope>NUCLEOTIDE SEQUENCE [LARGE SCALE GENOMIC DNA]</scope>
    <source>
        <strain evidence="9 10">CCFEE 536</strain>
    </source>
</reference>
<comment type="catalytic activity">
    <reaction evidence="1">
        <text>Hydrolysis of terminal, non-reducing beta-D-glucosyl residues with release of beta-D-glucose.</text>
        <dbReference type="EC" id="3.2.1.21"/>
    </reaction>
</comment>
<dbReference type="EMBL" id="JAVRRA010027169">
    <property type="protein sequence ID" value="KAK5069060.1"/>
    <property type="molecule type" value="Genomic_DNA"/>
</dbReference>
<dbReference type="InterPro" id="IPR017853">
    <property type="entry name" value="GH"/>
</dbReference>
<proteinExistence type="inferred from homology"/>
<keyword evidence="7" id="KW-0326">Glycosidase</keyword>
<comment type="pathway">
    <text evidence="2">Glycan metabolism; cellulose degradation.</text>
</comment>
<evidence type="ECO:0000256" key="2">
    <source>
        <dbReference type="ARBA" id="ARBA00004987"/>
    </source>
</evidence>
<dbReference type="SUPFAM" id="SSF51445">
    <property type="entry name" value="(Trans)glycosidases"/>
    <property type="match status" value="1"/>
</dbReference>
<organism evidence="9 10">
    <name type="scientific">Cryomyces antarcticus</name>
    <dbReference type="NCBI Taxonomy" id="329879"/>
    <lineage>
        <taxon>Eukaryota</taxon>
        <taxon>Fungi</taxon>
        <taxon>Dikarya</taxon>
        <taxon>Ascomycota</taxon>
        <taxon>Pezizomycotina</taxon>
        <taxon>Dothideomycetes</taxon>
        <taxon>Dothideomycetes incertae sedis</taxon>
        <taxon>Cryomyces</taxon>
    </lineage>
</organism>
<evidence type="ECO:0000256" key="6">
    <source>
        <dbReference type="ARBA" id="ARBA00023180"/>
    </source>
</evidence>
<dbReference type="PANTHER" id="PTHR42715:SF20">
    <property type="entry name" value="BETA-GLUCOSIDASE E-RELATED"/>
    <property type="match status" value="1"/>
</dbReference>
<dbReference type="InterPro" id="IPR050288">
    <property type="entry name" value="Cellulose_deg_GH3"/>
</dbReference>
<dbReference type="Pfam" id="PF00933">
    <property type="entry name" value="Glyco_hydro_3"/>
    <property type="match status" value="1"/>
</dbReference>
<evidence type="ECO:0000256" key="7">
    <source>
        <dbReference type="ARBA" id="ARBA00023295"/>
    </source>
</evidence>
<evidence type="ECO:0000256" key="5">
    <source>
        <dbReference type="ARBA" id="ARBA00022801"/>
    </source>
</evidence>
<gene>
    <name evidence="9" type="ORF">LTR16_009626</name>
</gene>
<protein>
    <recommendedName>
        <fullName evidence="4">beta-glucosidase</fullName>
        <ecNumber evidence="4">3.2.1.21</ecNumber>
    </recommendedName>
</protein>
<dbReference type="Proteomes" id="UP001357485">
    <property type="component" value="Unassembled WGS sequence"/>
</dbReference>